<protein>
    <recommendedName>
        <fullName evidence="1">guanylate cyclase</fullName>
        <ecNumber evidence="1">4.6.1.2</ecNumber>
    </recommendedName>
</protein>
<organism evidence="8 9">
    <name type="scientific">Orchesella dallaii</name>
    <dbReference type="NCBI Taxonomy" id="48710"/>
    <lineage>
        <taxon>Eukaryota</taxon>
        <taxon>Metazoa</taxon>
        <taxon>Ecdysozoa</taxon>
        <taxon>Arthropoda</taxon>
        <taxon>Hexapoda</taxon>
        <taxon>Collembola</taxon>
        <taxon>Entomobryomorpha</taxon>
        <taxon>Entomobryoidea</taxon>
        <taxon>Orchesellidae</taxon>
        <taxon>Orchesellinae</taxon>
        <taxon>Orchesella</taxon>
    </lineage>
</organism>
<dbReference type="CDD" id="cd07302">
    <property type="entry name" value="CHD"/>
    <property type="match status" value="1"/>
</dbReference>
<keyword evidence="4" id="KW-0141">cGMP biosynthesis</keyword>
<dbReference type="InterPro" id="IPR042463">
    <property type="entry name" value="HNOB_dom_associated_sf"/>
</dbReference>
<evidence type="ECO:0000256" key="4">
    <source>
        <dbReference type="ARBA" id="ARBA00023293"/>
    </source>
</evidence>
<dbReference type="SUPFAM" id="SSF55073">
    <property type="entry name" value="Nucleotide cyclase"/>
    <property type="match status" value="1"/>
</dbReference>
<dbReference type="PANTHER" id="PTHR45655">
    <property type="entry name" value="GUANYLATE CYCLASE SOLUBLE SUBUNIT BETA-2"/>
    <property type="match status" value="1"/>
</dbReference>
<dbReference type="Proteomes" id="UP001642540">
    <property type="component" value="Unassembled WGS sequence"/>
</dbReference>
<accession>A0ABP1PXM2</accession>
<dbReference type="InterPro" id="IPR029787">
    <property type="entry name" value="Nucleotide_cyclase"/>
</dbReference>
<evidence type="ECO:0000256" key="2">
    <source>
        <dbReference type="ARBA" id="ARBA00022741"/>
    </source>
</evidence>
<dbReference type="Pfam" id="PF00211">
    <property type="entry name" value="Guanylate_cyc"/>
    <property type="match status" value="1"/>
</dbReference>
<keyword evidence="2" id="KW-0547">Nucleotide-binding</keyword>
<reference evidence="8 9" key="1">
    <citation type="submission" date="2024-08" db="EMBL/GenBank/DDBJ databases">
        <authorList>
            <person name="Cucini C."/>
            <person name="Frati F."/>
        </authorList>
    </citation>
    <scope>NUCLEOTIDE SEQUENCE [LARGE SCALE GENOMIC DNA]</scope>
</reference>
<evidence type="ECO:0000313" key="9">
    <source>
        <dbReference type="Proteomes" id="UP001642540"/>
    </source>
</evidence>
<evidence type="ECO:0000256" key="5">
    <source>
        <dbReference type="RuleBase" id="RU000405"/>
    </source>
</evidence>
<dbReference type="Pfam" id="PF07701">
    <property type="entry name" value="HNOBA"/>
    <property type="match status" value="1"/>
</dbReference>
<dbReference type="PANTHER" id="PTHR45655:SF6">
    <property type="entry name" value="HEAD-SPECIFIC GUANYLATE CYCLASE"/>
    <property type="match status" value="1"/>
</dbReference>
<evidence type="ECO:0000256" key="1">
    <source>
        <dbReference type="ARBA" id="ARBA00012202"/>
    </source>
</evidence>
<feature type="compositionally biased region" description="Polar residues" evidence="6">
    <location>
        <begin position="13"/>
        <end position="23"/>
    </location>
</feature>
<evidence type="ECO:0000256" key="6">
    <source>
        <dbReference type="SAM" id="MobiDB-lite"/>
    </source>
</evidence>
<keyword evidence="9" id="KW-1185">Reference proteome</keyword>
<sequence>MSCPFARSHSKEQNGSSSKRAPLMRTNTLGQSTCEDLNLSTLSAAIVALMIPQDHLIEEALFNLVEQHNSYSSAAAALTSRLQEIDRPWSSSPSDFPEGQNSCLHTKFFDNLAAILKTEFKDGISEVELDAFTRVLGETYFSSCASRYKRAYRSLGPDFGKFLINLDGVLEALKHSNQGMAGMGDIEETIITTKEPATWDHELMQSERYTVVYKTTSCEQLTGTLFQSILSSVCTNLYASSDCTSSAIEINLKSDESSANGVDNDSVSNPTRTQYNVALSDSSQPASSNDKPASVVQFLFIYDIKLHSKPSVMLSKANDDSRQHLGINTTMSVSTTPAKRKPDVPAPKKLSTNPRDLGISVGLFSRAFPWHFVLDRNLRIVQLGSSLLKLFAPSFLHNVKYQELLSEGYKVTEFFEFVRPDLGSEICFETVFQRLNTPFLFRLRNLATNYGSLQLAEGMELKGEMIDCWESQCLLFLGSPLIDGLDGLTTRGLYISDIPTHDATRDVILVGEQSRAQDGLKRRLDKLRLSIGEASKAVDREREKNVSLLHLIFPQDIAKRLWLGESIEANMHENVTMLFSDIVGFTSICSTATPMMVVTMLQNLYTQFDAFCGQLDVYKVETIGDAYCVAGGLHRQSKTHAQQISWMAIKMISTCKNHQTHDGQPIRMRIGLHTGPVLAGVVGVKMPRYCLFGNNVTLANKFESGSEPMKINISPTTHRLLLETPGFEFEERPRDCLPKGFPTDVPGTCYFVLSYKHPGLSHDNPEFEHINQGVIDLCDFNTKDVSHTEL</sequence>
<dbReference type="Gene3D" id="6.10.250.780">
    <property type="match status" value="1"/>
</dbReference>
<feature type="domain" description="Guanylate cyclase" evidence="7">
    <location>
        <begin position="576"/>
        <end position="703"/>
    </location>
</feature>
<dbReference type="EC" id="4.6.1.2" evidence="1"/>
<feature type="region of interest" description="Disordered" evidence="6">
    <location>
        <begin position="1"/>
        <end position="23"/>
    </location>
</feature>
<dbReference type="SMART" id="SM00044">
    <property type="entry name" value="CYCc"/>
    <property type="match status" value="1"/>
</dbReference>
<dbReference type="PROSITE" id="PS00452">
    <property type="entry name" value="GUANYLATE_CYCLASE_1"/>
    <property type="match status" value="1"/>
</dbReference>
<evidence type="ECO:0000313" key="8">
    <source>
        <dbReference type="EMBL" id="CAL8081688.1"/>
    </source>
</evidence>
<keyword evidence="3 5" id="KW-0456">Lyase</keyword>
<dbReference type="Gene3D" id="3.30.450.260">
    <property type="entry name" value="Haem NO binding associated domain"/>
    <property type="match status" value="1"/>
</dbReference>
<dbReference type="PROSITE" id="PS50125">
    <property type="entry name" value="GUANYLATE_CYCLASE_2"/>
    <property type="match status" value="1"/>
</dbReference>
<dbReference type="InterPro" id="IPR001054">
    <property type="entry name" value="A/G_cyclase"/>
</dbReference>
<gene>
    <name evidence="8" type="ORF">ODALV1_LOCUS4991</name>
</gene>
<comment type="caution">
    <text evidence="8">The sequence shown here is derived from an EMBL/GenBank/DDBJ whole genome shotgun (WGS) entry which is preliminary data.</text>
</comment>
<dbReference type="InterPro" id="IPR011645">
    <property type="entry name" value="HNOB_dom_associated"/>
</dbReference>
<dbReference type="EMBL" id="CAXLJM020000015">
    <property type="protein sequence ID" value="CAL8081688.1"/>
    <property type="molecule type" value="Genomic_DNA"/>
</dbReference>
<comment type="similarity">
    <text evidence="5">Belongs to the adenylyl cyclase class-4/guanylyl cyclase family.</text>
</comment>
<name>A0ABP1PXM2_9HEXA</name>
<proteinExistence type="inferred from homology"/>
<dbReference type="InterPro" id="IPR018297">
    <property type="entry name" value="A/G_cyclase_CS"/>
</dbReference>
<evidence type="ECO:0000256" key="3">
    <source>
        <dbReference type="ARBA" id="ARBA00023239"/>
    </source>
</evidence>
<evidence type="ECO:0000259" key="7">
    <source>
        <dbReference type="PROSITE" id="PS50125"/>
    </source>
</evidence>
<dbReference type="Gene3D" id="3.30.70.1230">
    <property type="entry name" value="Nucleotide cyclase"/>
    <property type="match status" value="1"/>
</dbReference>